<feature type="transmembrane region" description="Helical" evidence="9">
    <location>
        <begin position="189"/>
        <end position="212"/>
    </location>
</feature>
<evidence type="ECO:0000256" key="10">
    <source>
        <dbReference type="SAM" id="SignalP"/>
    </source>
</evidence>
<keyword evidence="7 9" id="KW-0472">Membrane</keyword>
<dbReference type="SUPFAM" id="SSF101447">
    <property type="entry name" value="Formin homology 2 domain (FH2 domain)"/>
    <property type="match status" value="1"/>
</dbReference>
<dbReference type="InterPro" id="IPR013121">
    <property type="entry name" value="Fe_red_NAD-bd_6"/>
</dbReference>
<dbReference type="GO" id="GO:0006879">
    <property type="term" value="P:intracellular iron ion homeostasis"/>
    <property type="evidence" value="ECO:0007669"/>
    <property type="project" value="TreeGrafter"/>
</dbReference>
<dbReference type="InterPro" id="IPR013130">
    <property type="entry name" value="Fe3_Rdtase_TM_dom"/>
</dbReference>
<dbReference type="CDD" id="cd06186">
    <property type="entry name" value="NOX_Duox_like_FAD_NADP"/>
    <property type="match status" value="1"/>
</dbReference>
<dbReference type="Proteomes" id="UP000224634">
    <property type="component" value="Unassembled WGS sequence"/>
</dbReference>
<reference evidence="13 14" key="1">
    <citation type="submission" date="2017-10" db="EMBL/GenBank/DDBJ databases">
        <title>Comparative genomics in systemic dimorphic fungi from Ajellomycetaceae.</title>
        <authorList>
            <person name="Munoz J.F."/>
            <person name="Mcewen J.G."/>
            <person name="Clay O.K."/>
            <person name="Cuomo C.A."/>
        </authorList>
    </citation>
    <scope>NUCLEOTIDE SEQUENCE [LARGE SCALE GENOMIC DNA]</scope>
    <source>
        <strain evidence="13 14">UAMH7299</strain>
    </source>
</reference>
<feature type="transmembrane region" description="Helical" evidence="9">
    <location>
        <begin position="398"/>
        <end position="420"/>
    </location>
</feature>
<dbReference type="AlphaFoldDB" id="A0A2B7XQ47"/>
<evidence type="ECO:0000313" key="14">
    <source>
        <dbReference type="Proteomes" id="UP000224634"/>
    </source>
</evidence>
<dbReference type="Pfam" id="PF08030">
    <property type="entry name" value="NAD_binding_6"/>
    <property type="match status" value="1"/>
</dbReference>
<evidence type="ECO:0000256" key="6">
    <source>
        <dbReference type="ARBA" id="ARBA00023065"/>
    </source>
</evidence>
<keyword evidence="4 9" id="KW-1133">Transmembrane helix</keyword>
<dbReference type="EMBL" id="PDNA01000134">
    <property type="protein sequence ID" value="PGH11306.1"/>
    <property type="molecule type" value="Genomic_DNA"/>
</dbReference>
<keyword evidence="14" id="KW-1185">Reference proteome</keyword>
<evidence type="ECO:0008006" key="15">
    <source>
        <dbReference type="Google" id="ProtNLM"/>
    </source>
</evidence>
<name>A0A2B7XQ47_POLH7</name>
<comment type="caution">
    <text evidence="13">The sequence shown here is derived from an EMBL/GenBank/DDBJ whole genome shotgun (WGS) entry which is preliminary data.</text>
</comment>
<feature type="region of interest" description="Disordered" evidence="8">
    <location>
        <begin position="46"/>
        <end position="76"/>
    </location>
</feature>
<dbReference type="GO" id="GO:0006826">
    <property type="term" value="P:iron ion transport"/>
    <property type="evidence" value="ECO:0007669"/>
    <property type="project" value="TreeGrafter"/>
</dbReference>
<dbReference type="SFLD" id="SFLDS00052">
    <property type="entry name" value="Ferric_Reductase_Domain"/>
    <property type="match status" value="1"/>
</dbReference>
<evidence type="ECO:0000256" key="4">
    <source>
        <dbReference type="ARBA" id="ARBA00022989"/>
    </source>
</evidence>
<proteinExistence type="predicted"/>
<keyword evidence="3 9" id="KW-0812">Transmembrane</keyword>
<keyword evidence="6" id="KW-0406">Ion transport</keyword>
<dbReference type="InterPro" id="IPR051410">
    <property type="entry name" value="Ferric/Cupric_Reductase"/>
</dbReference>
<evidence type="ECO:0000256" key="3">
    <source>
        <dbReference type="ARBA" id="ARBA00022692"/>
    </source>
</evidence>
<evidence type="ECO:0000256" key="5">
    <source>
        <dbReference type="ARBA" id="ARBA00023002"/>
    </source>
</evidence>
<dbReference type="OrthoDB" id="167398at2759"/>
<feature type="transmembrane region" description="Helical" evidence="9">
    <location>
        <begin position="364"/>
        <end position="386"/>
    </location>
</feature>
<evidence type="ECO:0000313" key="13">
    <source>
        <dbReference type="EMBL" id="PGH11306.1"/>
    </source>
</evidence>
<dbReference type="Gene3D" id="3.40.50.80">
    <property type="entry name" value="Nucleotide-binding domain of ferredoxin-NADP reductase (FNR) module"/>
    <property type="match status" value="1"/>
</dbReference>
<dbReference type="PANTHER" id="PTHR32361:SF9">
    <property type="entry name" value="FERRIC REDUCTASE TRANSMEMBRANE COMPONENT 3-RELATED"/>
    <property type="match status" value="1"/>
</dbReference>
<feature type="transmembrane region" description="Helical" evidence="9">
    <location>
        <begin position="284"/>
        <end position="306"/>
    </location>
</feature>
<dbReference type="GO" id="GO:0000293">
    <property type="term" value="F:ferric-chelate reductase activity"/>
    <property type="evidence" value="ECO:0007669"/>
    <property type="project" value="UniProtKB-ARBA"/>
</dbReference>
<protein>
    <recommendedName>
        <fullName evidence="15">FAD-binding FR-type domain-containing protein</fullName>
    </recommendedName>
</protein>
<gene>
    <name evidence="13" type="ORF">AJ80_07206</name>
</gene>
<evidence type="ECO:0000256" key="7">
    <source>
        <dbReference type="ARBA" id="ARBA00023136"/>
    </source>
</evidence>
<feature type="chain" id="PRO_5012496436" description="FAD-binding FR-type domain-containing protein" evidence="10">
    <location>
        <begin position="26"/>
        <end position="872"/>
    </location>
</feature>
<accession>A0A2B7XQ47</accession>
<organism evidence="13 14">
    <name type="scientific">Polytolypa hystricis (strain UAMH7299)</name>
    <dbReference type="NCBI Taxonomy" id="1447883"/>
    <lineage>
        <taxon>Eukaryota</taxon>
        <taxon>Fungi</taxon>
        <taxon>Dikarya</taxon>
        <taxon>Ascomycota</taxon>
        <taxon>Pezizomycotina</taxon>
        <taxon>Eurotiomycetes</taxon>
        <taxon>Eurotiomycetidae</taxon>
        <taxon>Onygenales</taxon>
        <taxon>Onygenales incertae sedis</taxon>
        <taxon>Polytolypa</taxon>
    </lineage>
</organism>
<comment type="subcellular location">
    <subcellularLocation>
        <location evidence="1">Membrane</location>
        <topology evidence="1">Multi-pass membrane protein</topology>
    </subcellularLocation>
</comment>
<dbReference type="SUPFAM" id="SSF52343">
    <property type="entry name" value="Ferredoxin reductase-like, C-terminal NADP-linked domain"/>
    <property type="match status" value="1"/>
</dbReference>
<keyword evidence="10" id="KW-0732">Signal</keyword>
<dbReference type="GO" id="GO:0005886">
    <property type="term" value="C:plasma membrane"/>
    <property type="evidence" value="ECO:0007669"/>
    <property type="project" value="TreeGrafter"/>
</dbReference>
<dbReference type="InterPro" id="IPR039261">
    <property type="entry name" value="FNR_nucleotide-bd"/>
</dbReference>
<dbReference type="PANTHER" id="PTHR32361">
    <property type="entry name" value="FERRIC/CUPRIC REDUCTASE TRANSMEMBRANE COMPONENT"/>
    <property type="match status" value="1"/>
</dbReference>
<dbReference type="STRING" id="1447883.A0A2B7XQ47"/>
<dbReference type="SFLD" id="SFLDG01168">
    <property type="entry name" value="Ferric_reductase_subgroup_(FRE"/>
    <property type="match status" value="1"/>
</dbReference>
<feature type="domain" description="Ferric oxidoreductase" evidence="11">
    <location>
        <begin position="326"/>
        <end position="442"/>
    </location>
</feature>
<evidence type="ECO:0000256" key="1">
    <source>
        <dbReference type="ARBA" id="ARBA00004141"/>
    </source>
</evidence>
<evidence type="ECO:0000256" key="2">
    <source>
        <dbReference type="ARBA" id="ARBA00022448"/>
    </source>
</evidence>
<feature type="domain" description="Ferric reductase NAD binding" evidence="12">
    <location>
        <begin position="658"/>
        <end position="850"/>
    </location>
</feature>
<keyword evidence="5" id="KW-0560">Oxidoreductase</keyword>
<keyword evidence="2" id="KW-0813">Transport</keyword>
<dbReference type="GO" id="GO:0015677">
    <property type="term" value="P:copper ion import"/>
    <property type="evidence" value="ECO:0007669"/>
    <property type="project" value="TreeGrafter"/>
</dbReference>
<evidence type="ECO:0000256" key="8">
    <source>
        <dbReference type="SAM" id="MobiDB-lite"/>
    </source>
</evidence>
<evidence type="ECO:0000256" key="9">
    <source>
        <dbReference type="SAM" id="Phobius"/>
    </source>
</evidence>
<evidence type="ECO:0000259" key="12">
    <source>
        <dbReference type="Pfam" id="PF08030"/>
    </source>
</evidence>
<feature type="compositionally biased region" description="Polar residues" evidence="8">
    <location>
        <begin position="66"/>
        <end position="76"/>
    </location>
</feature>
<sequence length="872" mass="97629">MIPPHTLLLLLFLLAASALLSPASALPGDKTRCVLAVAEALSRLSFAPNIDPPPPPPPPPPPLPSQSPNATITSPITPLKAKSPFLIDTCTNTLRTYSLYAGVKTYCTPTQIQDGLDFLNQDCERGGLERTPAYESVEGELTEEYIAGLRVVEVGEVSRGVRLEVVVLVSRGYWYRTGRTNRAWEFETWAHHTFGFVSYWFWGIVILCGTLYRHLRPAISARLDRRRRGEDHQAKSPPSYIDALLSRCIAVHRWIRTNFIIPGAIGTYHRRLWYWCAVPTRIEAIVIVAFYALSLILTAVAYDLFWGNLFWDDPRDQFWRYFSDRTGIMSYSNLPLIWLFGQRNNALMPLTGWSFATFNLFHRAVARVATFQAIVHSIGYSLLTMWTSTYTLYWPSPWWYMGAVGTILMSLLLVFSSIWLRRNYYETFLLIHIIFSVVILFGLFIHTSIFRGEYDIYLWPIVGIWLFDRFLRIGRVLVCNFHVRFNKGTICSTKGVVSYCAKSDIVRLEIIPGSVSLRPKAGEYYYIYQQFKWTGYESHPFTLGSWTTAEDRESGVSPAWKSGYSTVPTPIRAGGQASPSSSSFSPAFTAQLQSPSQLSAKLSPGSSTEPCKLIFWIRPFDGWTKRLRADCLKSPTHTYTSDFLLEGPYGNVIDLDGYDNIVLVAGGTGIAAALPHIEEHIRRPTEDCEVLDVDGVTSSSSSASASSSLAATLLPPSKRGKTITLLWSVRDEEFIHSLMRGELAPALRRNDVKMHFYCTSSSRAPTDNKGTMLQPADENTSLLSDMDIPAVAEDNTLDKKTSVKIIPGRPDIVHEILSNLRDAVAPHHHQCGAKSAVLVCGPGGMADEARVAIYKALKGGIEVEYFEEAFGW</sequence>
<feature type="compositionally biased region" description="Pro residues" evidence="8">
    <location>
        <begin position="50"/>
        <end position="65"/>
    </location>
</feature>
<dbReference type="Pfam" id="PF01794">
    <property type="entry name" value="Ferric_reduct"/>
    <property type="match status" value="1"/>
</dbReference>
<feature type="signal peptide" evidence="10">
    <location>
        <begin position="1"/>
        <end position="25"/>
    </location>
</feature>
<evidence type="ECO:0000259" key="11">
    <source>
        <dbReference type="Pfam" id="PF01794"/>
    </source>
</evidence>
<feature type="transmembrane region" description="Helical" evidence="9">
    <location>
        <begin position="427"/>
        <end position="450"/>
    </location>
</feature>